<dbReference type="CDD" id="cd04301">
    <property type="entry name" value="NAT_SF"/>
    <property type="match status" value="1"/>
</dbReference>
<dbReference type="PROSITE" id="PS51186">
    <property type="entry name" value="GNAT"/>
    <property type="match status" value="1"/>
</dbReference>
<evidence type="ECO:0000313" key="4">
    <source>
        <dbReference type="EMBL" id="GAA0929421.1"/>
    </source>
</evidence>
<organism evidence="4 5">
    <name type="scientific">Pseudonocardia zijingensis</name>
    <dbReference type="NCBI Taxonomy" id="153376"/>
    <lineage>
        <taxon>Bacteria</taxon>
        <taxon>Bacillati</taxon>
        <taxon>Actinomycetota</taxon>
        <taxon>Actinomycetes</taxon>
        <taxon>Pseudonocardiales</taxon>
        <taxon>Pseudonocardiaceae</taxon>
        <taxon>Pseudonocardia</taxon>
    </lineage>
</organism>
<feature type="domain" description="N-acetyltransferase" evidence="3">
    <location>
        <begin position="5"/>
        <end position="159"/>
    </location>
</feature>
<sequence>MGGTVVVRSAVEGDAEVVAAVIAAAFAQYRGRLVPESGAFRETAERISRELADGGGAVIAELGGETVGCVMTRPVDRDLYFGRLAVVPPARGRGIARRLVEAVEAEAARRGLAGVRLGVRIALTENQRLFTALGYVETSREAHPGFDHPTSITMRKAVPPVRDHS</sequence>
<dbReference type="PANTHER" id="PTHR43877">
    <property type="entry name" value="AMINOALKYLPHOSPHONATE N-ACETYLTRANSFERASE-RELATED-RELATED"/>
    <property type="match status" value="1"/>
</dbReference>
<dbReference type="InterPro" id="IPR000182">
    <property type="entry name" value="GNAT_dom"/>
</dbReference>
<dbReference type="SUPFAM" id="SSF55729">
    <property type="entry name" value="Acyl-CoA N-acyltransferases (Nat)"/>
    <property type="match status" value="1"/>
</dbReference>
<dbReference type="EMBL" id="BAAAHP010000046">
    <property type="protein sequence ID" value="GAA0929421.1"/>
    <property type="molecule type" value="Genomic_DNA"/>
</dbReference>
<dbReference type="Gene3D" id="3.40.630.30">
    <property type="match status" value="1"/>
</dbReference>
<evidence type="ECO:0000256" key="2">
    <source>
        <dbReference type="ARBA" id="ARBA00023315"/>
    </source>
</evidence>
<keyword evidence="5" id="KW-1185">Reference proteome</keyword>
<reference evidence="5" key="1">
    <citation type="journal article" date="2019" name="Int. J. Syst. Evol. Microbiol.">
        <title>The Global Catalogue of Microorganisms (GCM) 10K type strain sequencing project: providing services to taxonomists for standard genome sequencing and annotation.</title>
        <authorList>
            <consortium name="The Broad Institute Genomics Platform"/>
            <consortium name="The Broad Institute Genome Sequencing Center for Infectious Disease"/>
            <person name="Wu L."/>
            <person name="Ma J."/>
        </authorList>
    </citation>
    <scope>NUCLEOTIDE SEQUENCE [LARGE SCALE GENOMIC DNA]</scope>
    <source>
        <strain evidence="5">JCM 11117</strain>
    </source>
</reference>
<accession>A0ABP3ZZZ4</accession>
<dbReference type="InterPro" id="IPR050832">
    <property type="entry name" value="Bact_Acetyltransf"/>
</dbReference>
<gene>
    <name evidence="4" type="ORF">GCM10009559_16190</name>
</gene>
<protein>
    <submittedName>
        <fullName evidence="4">GNAT family N-acetyltransferase</fullName>
    </submittedName>
</protein>
<evidence type="ECO:0000256" key="1">
    <source>
        <dbReference type="ARBA" id="ARBA00022679"/>
    </source>
</evidence>
<dbReference type="InterPro" id="IPR016181">
    <property type="entry name" value="Acyl_CoA_acyltransferase"/>
</dbReference>
<proteinExistence type="predicted"/>
<name>A0ABP3ZZZ4_9PSEU</name>
<evidence type="ECO:0000259" key="3">
    <source>
        <dbReference type="PROSITE" id="PS51186"/>
    </source>
</evidence>
<evidence type="ECO:0000313" key="5">
    <source>
        <dbReference type="Proteomes" id="UP001499967"/>
    </source>
</evidence>
<dbReference type="Pfam" id="PF00583">
    <property type="entry name" value="Acetyltransf_1"/>
    <property type="match status" value="1"/>
</dbReference>
<dbReference type="Proteomes" id="UP001499967">
    <property type="component" value="Unassembled WGS sequence"/>
</dbReference>
<keyword evidence="1" id="KW-0808">Transferase</keyword>
<dbReference type="RefSeq" id="WP_343940604.1">
    <property type="nucleotide sequence ID" value="NZ_BAAAHP010000046.1"/>
</dbReference>
<comment type="caution">
    <text evidence="4">The sequence shown here is derived from an EMBL/GenBank/DDBJ whole genome shotgun (WGS) entry which is preliminary data.</text>
</comment>
<keyword evidence="2" id="KW-0012">Acyltransferase</keyword>
<dbReference type="PANTHER" id="PTHR43877:SF2">
    <property type="entry name" value="AMINOALKYLPHOSPHONATE N-ACETYLTRANSFERASE-RELATED"/>
    <property type="match status" value="1"/>
</dbReference>